<sequence>MAANIPTLALYVDYQKAYDRVWHAALICKLEKM</sequence>
<dbReference type="EMBL" id="CAJOBG010054290">
    <property type="protein sequence ID" value="CAF4507564.1"/>
    <property type="molecule type" value="Genomic_DNA"/>
</dbReference>
<protein>
    <recommendedName>
        <fullName evidence="3">Reverse transcriptase</fullName>
    </recommendedName>
</protein>
<evidence type="ECO:0008006" key="3">
    <source>
        <dbReference type="Google" id="ProtNLM"/>
    </source>
</evidence>
<keyword evidence="2" id="KW-1185">Reference proteome</keyword>
<organism evidence="1 2">
    <name type="scientific">Rotaria magnacalcarata</name>
    <dbReference type="NCBI Taxonomy" id="392030"/>
    <lineage>
        <taxon>Eukaryota</taxon>
        <taxon>Metazoa</taxon>
        <taxon>Spiralia</taxon>
        <taxon>Gnathifera</taxon>
        <taxon>Rotifera</taxon>
        <taxon>Eurotatoria</taxon>
        <taxon>Bdelloidea</taxon>
        <taxon>Philodinida</taxon>
        <taxon>Philodinidae</taxon>
        <taxon>Rotaria</taxon>
    </lineage>
</organism>
<dbReference type="Proteomes" id="UP000663866">
    <property type="component" value="Unassembled WGS sequence"/>
</dbReference>
<comment type="caution">
    <text evidence="1">The sequence shown here is derived from an EMBL/GenBank/DDBJ whole genome shotgun (WGS) entry which is preliminary data.</text>
</comment>
<dbReference type="AlphaFoldDB" id="A0A820VWL1"/>
<reference evidence="1" key="1">
    <citation type="submission" date="2021-02" db="EMBL/GenBank/DDBJ databases">
        <authorList>
            <person name="Nowell W R."/>
        </authorList>
    </citation>
    <scope>NUCLEOTIDE SEQUENCE</scope>
</reference>
<name>A0A820VWL1_9BILA</name>
<gene>
    <name evidence="1" type="ORF">OVN521_LOCUS41129</name>
</gene>
<evidence type="ECO:0000313" key="1">
    <source>
        <dbReference type="EMBL" id="CAF4507564.1"/>
    </source>
</evidence>
<feature type="non-terminal residue" evidence="1">
    <location>
        <position position="33"/>
    </location>
</feature>
<evidence type="ECO:0000313" key="2">
    <source>
        <dbReference type="Proteomes" id="UP000663866"/>
    </source>
</evidence>
<proteinExistence type="predicted"/>
<accession>A0A820VWL1</accession>